<evidence type="ECO:0000313" key="3">
    <source>
        <dbReference type="Proteomes" id="UP001221898"/>
    </source>
</evidence>
<proteinExistence type="predicted"/>
<reference evidence="2" key="1">
    <citation type="journal article" date="2023" name="Science">
        <title>Genome structures resolve the early diversification of teleost fishes.</title>
        <authorList>
            <person name="Parey E."/>
            <person name="Louis A."/>
            <person name="Montfort J."/>
            <person name="Bouchez O."/>
            <person name="Roques C."/>
            <person name="Iampietro C."/>
            <person name="Lluch J."/>
            <person name="Castinel A."/>
            <person name="Donnadieu C."/>
            <person name="Desvignes T."/>
            <person name="Floi Bucao C."/>
            <person name="Jouanno E."/>
            <person name="Wen M."/>
            <person name="Mejri S."/>
            <person name="Dirks R."/>
            <person name="Jansen H."/>
            <person name="Henkel C."/>
            <person name="Chen W.J."/>
            <person name="Zahm M."/>
            <person name="Cabau C."/>
            <person name="Klopp C."/>
            <person name="Thompson A.W."/>
            <person name="Robinson-Rechavi M."/>
            <person name="Braasch I."/>
            <person name="Lecointre G."/>
            <person name="Bobe J."/>
            <person name="Postlethwait J.H."/>
            <person name="Berthelot C."/>
            <person name="Roest Crollius H."/>
            <person name="Guiguen Y."/>
        </authorList>
    </citation>
    <scope>NUCLEOTIDE SEQUENCE</scope>
    <source>
        <strain evidence="2">NC1722</strain>
    </source>
</reference>
<feature type="region of interest" description="Disordered" evidence="1">
    <location>
        <begin position="67"/>
        <end position="86"/>
    </location>
</feature>
<organism evidence="2 3">
    <name type="scientific">Aldrovandia affinis</name>
    <dbReference type="NCBI Taxonomy" id="143900"/>
    <lineage>
        <taxon>Eukaryota</taxon>
        <taxon>Metazoa</taxon>
        <taxon>Chordata</taxon>
        <taxon>Craniata</taxon>
        <taxon>Vertebrata</taxon>
        <taxon>Euteleostomi</taxon>
        <taxon>Actinopterygii</taxon>
        <taxon>Neopterygii</taxon>
        <taxon>Teleostei</taxon>
        <taxon>Notacanthiformes</taxon>
        <taxon>Halosauridae</taxon>
        <taxon>Aldrovandia</taxon>
    </lineage>
</organism>
<dbReference type="Proteomes" id="UP001221898">
    <property type="component" value="Unassembled WGS sequence"/>
</dbReference>
<accession>A0AAD7RC86</accession>
<name>A0AAD7RC86_9TELE</name>
<dbReference type="AlphaFoldDB" id="A0AAD7RC86"/>
<comment type="caution">
    <text evidence="2">The sequence shown here is derived from an EMBL/GenBank/DDBJ whole genome shotgun (WGS) entry which is preliminary data.</text>
</comment>
<protein>
    <submittedName>
        <fullName evidence="2">Uncharacterized protein</fullName>
    </submittedName>
</protein>
<dbReference type="EMBL" id="JAINUG010000346">
    <property type="protein sequence ID" value="KAJ8377592.1"/>
    <property type="molecule type" value="Genomic_DNA"/>
</dbReference>
<sequence length="118" mass="12689">MALKARGVRFTVTWRNGSPEGSKGSPVMFLRPSCVCEVPSPQCCELGSRVERGSTLSEVHVRQGCSRLAGPHKGGGDPAQSPPEDWGSAHLLIALRMCRTAGRSNRSCRADRSRVLQG</sequence>
<evidence type="ECO:0000313" key="2">
    <source>
        <dbReference type="EMBL" id="KAJ8377592.1"/>
    </source>
</evidence>
<gene>
    <name evidence="2" type="ORF">AAFF_G00255500</name>
</gene>
<keyword evidence="3" id="KW-1185">Reference proteome</keyword>
<evidence type="ECO:0000256" key="1">
    <source>
        <dbReference type="SAM" id="MobiDB-lite"/>
    </source>
</evidence>